<evidence type="ECO:0000259" key="4">
    <source>
        <dbReference type="Pfam" id="PF04389"/>
    </source>
</evidence>
<feature type="domain" description="PA" evidence="3">
    <location>
        <begin position="123"/>
        <end position="205"/>
    </location>
</feature>
<accession>A0A3M8CH03</accession>
<evidence type="ECO:0000313" key="5">
    <source>
        <dbReference type="EMBL" id="RNB75056.1"/>
    </source>
</evidence>
<dbReference type="SUPFAM" id="SSF52025">
    <property type="entry name" value="PA domain"/>
    <property type="match status" value="1"/>
</dbReference>
<dbReference type="InterPro" id="IPR046450">
    <property type="entry name" value="PA_dom_sf"/>
</dbReference>
<name>A0A3M8CH03_9BACL</name>
<feature type="domain" description="Peptidase M28" evidence="4">
    <location>
        <begin position="243"/>
        <end position="390"/>
    </location>
</feature>
<dbReference type="SUPFAM" id="SSF53187">
    <property type="entry name" value="Zn-dependent exopeptidases"/>
    <property type="match status" value="1"/>
</dbReference>
<dbReference type="PANTHER" id="PTHR10404">
    <property type="entry name" value="N-ACETYLATED-ALPHA-LINKED ACIDIC DIPEPTIDASE"/>
    <property type="match status" value="1"/>
</dbReference>
<evidence type="ECO:0000256" key="1">
    <source>
        <dbReference type="SAM" id="MobiDB-lite"/>
    </source>
</evidence>
<dbReference type="GO" id="GO:0004180">
    <property type="term" value="F:carboxypeptidase activity"/>
    <property type="evidence" value="ECO:0007669"/>
    <property type="project" value="TreeGrafter"/>
</dbReference>
<comment type="caution">
    <text evidence="5">The sequence shown here is derived from an EMBL/GenBank/DDBJ whole genome shotgun (WGS) entry which is preliminary data.</text>
</comment>
<organism evidence="5 6">
    <name type="scientific">Brevibacillus panacihumi</name>
    <dbReference type="NCBI Taxonomy" id="497735"/>
    <lineage>
        <taxon>Bacteria</taxon>
        <taxon>Bacillati</taxon>
        <taxon>Bacillota</taxon>
        <taxon>Bacilli</taxon>
        <taxon>Bacillales</taxon>
        <taxon>Paenibacillaceae</taxon>
        <taxon>Brevibacillus</taxon>
    </lineage>
</organism>
<proteinExistence type="predicted"/>
<feature type="chain" id="PRO_5018300802" evidence="2">
    <location>
        <begin position="33"/>
        <end position="454"/>
    </location>
</feature>
<feature type="signal peptide" evidence="2">
    <location>
        <begin position="1"/>
        <end position="32"/>
    </location>
</feature>
<dbReference type="PANTHER" id="PTHR10404:SF46">
    <property type="entry name" value="VACUOLAR PROTEIN SORTING-ASSOCIATED PROTEIN 70"/>
    <property type="match status" value="1"/>
</dbReference>
<evidence type="ECO:0000313" key="6">
    <source>
        <dbReference type="Proteomes" id="UP000281915"/>
    </source>
</evidence>
<reference evidence="5 6" key="1">
    <citation type="submission" date="2018-10" db="EMBL/GenBank/DDBJ databases">
        <title>Phylogenomics of Brevibacillus.</title>
        <authorList>
            <person name="Dunlap C."/>
        </authorList>
    </citation>
    <scope>NUCLEOTIDE SEQUENCE [LARGE SCALE GENOMIC DNA]</scope>
    <source>
        <strain evidence="5 6">JCM 15085</strain>
    </source>
</reference>
<dbReference type="InterPro" id="IPR007484">
    <property type="entry name" value="Peptidase_M28"/>
</dbReference>
<dbReference type="InterPro" id="IPR039373">
    <property type="entry name" value="Peptidase_M28B"/>
</dbReference>
<dbReference type="AlphaFoldDB" id="A0A3M8CH03"/>
<dbReference type="Pfam" id="PF04389">
    <property type="entry name" value="Peptidase_M28"/>
    <property type="match status" value="1"/>
</dbReference>
<dbReference type="Pfam" id="PF02225">
    <property type="entry name" value="PA"/>
    <property type="match status" value="1"/>
</dbReference>
<evidence type="ECO:0000256" key="2">
    <source>
        <dbReference type="SAM" id="SignalP"/>
    </source>
</evidence>
<dbReference type="InterPro" id="IPR003137">
    <property type="entry name" value="PA_domain"/>
</dbReference>
<dbReference type="Proteomes" id="UP000281915">
    <property type="component" value="Unassembled WGS sequence"/>
</dbReference>
<gene>
    <name evidence="5" type="ORF">EDM58_19025</name>
</gene>
<sequence>MRNVHGYVWKNAIVSGLLFLPLLFVTQTDANAIQTAAGDGELLAGHVEKLSALSGPPATETEFAAGVYIENILRSYGYETELLPFTYYTYRKPEVQSLNIEGWPDQQWSLQGFTYAPNGKAEGAIVACGLGTAQDYQRVDVRGKIALVERGGITYGEKVRQAAAAGAAALLIQNDRDVFVPATLGEPLDMAIPVVGISKSQGEQLRKRMHSNGEQKASLRVEGALTLRQTSYSFLGKKPATTSNRNQAVLLGARHDMVKGTPEAYDAGYGAAVMLEAARLLAEHPHDTDIYVVSFGASTAQDQGARAFVDYLEPKDRQRIIAAFVLDGLGSRKGNDLLVTPGEGSGSKLLPIRVAQENGAQYTPSLEQRTGLSQTDKILAHSGIPTALLTRTAASGATPPAAPRTIDTEPLVKAANLLVQAVGEMIDPKTRAYPVETSAAQPAGKSTDDGEESQ</sequence>
<protein>
    <submittedName>
        <fullName evidence="5">M28 family peptidase</fullName>
    </submittedName>
</protein>
<dbReference type="RefSeq" id="WP_122914723.1">
    <property type="nucleotide sequence ID" value="NZ_RHHT01000046.1"/>
</dbReference>
<evidence type="ECO:0000259" key="3">
    <source>
        <dbReference type="Pfam" id="PF02225"/>
    </source>
</evidence>
<dbReference type="Gene3D" id="3.50.30.30">
    <property type="match status" value="1"/>
</dbReference>
<feature type="region of interest" description="Disordered" evidence="1">
    <location>
        <begin position="431"/>
        <end position="454"/>
    </location>
</feature>
<dbReference type="Gene3D" id="3.40.630.10">
    <property type="entry name" value="Zn peptidases"/>
    <property type="match status" value="1"/>
</dbReference>
<dbReference type="EMBL" id="RHHT01000046">
    <property type="protein sequence ID" value="RNB75056.1"/>
    <property type="molecule type" value="Genomic_DNA"/>
</dbReference>
<keyword evidence="2" id="KW-0732">Signal</keyword>